<evidence type="ECO:0000313" key="1">
    <source>
        <dbReference type="EMBL" id="NEW05707.1"/>
    </source>
</evidence>
<organism evidence="1">
    <name type="scientific">Paenibacillus sp. SYP-B3998</name>
    <dbReference type="NCBI Taxonomy" id="2678564"/>
    <lineage>
        <taxon>Bacteria</taxon>
        <taxon>Bacillati</taxon>
        <taxon>Bacillota</taxon>
        <taxon>Bacilli</taxon>
        <taxon>Bacillales</taxon>
        <taxon>Paenibacillaceae</taxon>
        <taxon>Paenibacillus</taxon>
    </lineage>
</organism>
<accession>A0A6G3ZWB4</accession>
<reference evidence="1" key="1">
    <citation type="submission" date="2020-02" db="EMBL/GenBank/DDBJ databases">
        <authorList>
            <person name="Shen X.-R."/>
            <person name="Zhang Y.-X."/>
        </authorList>
    </citation>
    <scope>NUCLEOTIDE SEQUENCE</scope>
    <source>
        <strain evidence="1">SYP-B3998</strain>
    </source>
</reference>
<dbReference type="RefSeq" id="WP_163942903.1">
    <property type="nucleotide sequence ID" value="NZ_JAAIKC010000001.1"/>
</dbReference>
<comment type="caution">
    <text evidence="1">The sequence shown here is derived from an EMBL/GenBank/DDBJ whole genome shotgun (WGS) entry which is preliminary data.</text>
</comment>
<name>A0A6G3ZWB4_9BACL</name>
<gene>
    <name evidence="1" type="ORF">GK047_06695</name>
</gene>
<dbReference type="EMBL" id="JAAIKC010000001">
    <property type="protein sequence ID" value="NEW05707.1"/>
    <property type="molecule type" value="Genomic_DNA"/>
</dbReference>
<proteinExistence type="predicted"/>
<dbReference type="AlphaFoldDB" id="A0A6G3ZWB4"/>
<sequence length="105" mass="11716">MKSFLNHVFGKVVPTYFVSAPQESSVHDESKPTLQRIQQTFGHSPDLIIRQIRFGHPNYQLVSTIYIDAMVDKQIVNNFVLKATKTELLDATTKNGSPQAGKAEG</sequence>
<protein>
    <submittedName>
        <fullName evidence="1">Spore germination protein</fullName>
    </submittedName>
</protein>